<dbReference type="AlphaFoldDB" id="A0A812ZYQ2"/>
<dbReference type="Proteomes" id="UP000601435">
    <property type="component" value="Unassembled WGS sequence"/>
</dbReference>
<evidence type="ECO:0000313" key="2">
    <source>
        <dbReference type="Proteomes" id="UP000601435"/>
    </source>
</evidence>
<dbReference type="OrthoDB" id="410161at2759"/>
<reference evidence="1" key="1">
    <citation type="submission" date="2021-02" db="EMBL/GenBank/DDBJ databases">
        <authorList>
            <person name="Dougan E. K."/>
            <person name="Rhodes N."/>
            <person name="Thang M."/>
            <person name="Chan C."/>
        </authorList>
    </citation>
    <scope>NUCLEOTIDE SEQUENCE</scope>
</reference>
<evidence type="ECO:0000313" key="1">
    <source>
        <dbReference type="EMBL" id="CAE7843279.1"/>
    </source>
</evidence>
<dbReference type="EMBL" id="CAJNJA010050953">
    <property type="protein sequence ID" value="CAE7843279.1"/>
    <property type="molecule type" value="Genomic_DNA"/>
</dbReference>
<accession>A0A812ZYQ2</accession>
<sequence>MSCSFIAARPDYNGELRSHSTIWAELQTTAPMRGTTTLPSTGAESAKLKNINAAGDEAGGASHVSRVGTDDEVNNAERLTVQLANGSEACALDLIRELEEHKMWNIKEFLKRGRRALSSENSPFYFCNLTDVETSAIAEQVELTDKVGIARSPGYDMFKVSGAYRCLLWAAATGRLDGIAGAPPEMIVRAVELWQRAPDGLQMASWMTRLDADPKKFLEGVAKHFIVVCFRSKSADPTTDLLKNHAAIPMKNHTVTPSLKVKGALDRWTEAIKREVEMLFRRPVEPRVQVSPGASSQASSTTNVMGENAAWRAVTSALGAKFGFEAEP</sequence>
<comment type="caution">
    <text evidence="1">The sequence shown here is derived from an EMBL/GenBank/DDBJ whole genome shotgun (WGS) entry which is preliminary data.</text>
</comment>
<name>A0A812ZYQ2_9DINO</name>
<proteinExistence type="predicted"/>
<keyword evidence="2" id="KW-1185">Reference proteome</keyword>
<protein>
    <submittedName>
        <fullName evidence="1">Uncharacterized protein</fullName>
    </submittedName>
</protein>
<gene>
    <name evidence="1" type="ORF">SNEC2469_LOCUS25673</name>
</gene>
<organism evidence="1 2">
    <name type="scientific">Symbiodinium necroappetens</name>
    <dbReference type="NCBI Taxonomy" id="1628268"/>
    <lineage>
        <taxon>Eukaryota</taxon>
        <taxon>Sar</taxon>
        <taxon>Alveolata</taxon>
        <taxon>Dinophyceae</taxon>
        <taxon>Suessiales</taxon>
        <taxon>Symbiodiniaceae</taxon>
        <taxon>Symbiodinium</taxon>
    </lineage>
</organism>